<name>A0ABR2HYA3_9EUKA</name>
<proteinExistence type="predicted"/>
<comment type="caution">
    <text evidence="1">The sequence shown here is derived from an EMBL/GenBank/DDBJ whole genome shotgun (WGS) entry which is preliminary data.</text>
</comment>
<evidence type="ECO:0000313" key="1">
    <source>
        <dbReference type="EMBL" id="KAK8854041.1"/>
    </source>
</evidence>
<evidence type="ECO:0000313" key="2">
    <source>
        <dbReference type="Proteomes" id="UP001470230"/>
    </source>
</evidence>
<gene>
    <name evidence="1" type="ORF">M9Y10_016591</name>
</gene>
<dbReference type="Proteomes" id="UP001470230">
    <property type="component" value="Unassembled WGS sequence"/>
</dbReference>
<organism evidence="1 2">
    <name type="scientific">Tritrichomonas musculus</name>
    <dbReference type="NCBI Taxonomy" id="1915356"/>
    <lineage>
        <taxon>Eukaryota</taxon>
        <taxon>Metamonada</taxon>
        <taxon>Parabasalia</taxon>
        <taxon>Tritrichomonadida</taxon>
        <taxon>Tritrichomonadidae</taxon>
        <taxon>Tritrichomonas</taxon>
    </lineage>
</organism>
<reference evidence="1 2" key="1">
    <citation type="submission" date="2024-04" db="EMBL/GenBank/DDBJ databases">
        <title>Tritrichomonas musculus Genome.</title>
        <authorList>
            <person name="Alves-Ferreira E."/>
            <person name="Grigg M."/>
            <person name="Lorenzi H."/>
            <person name="Galac M."/>
        </authorList>
    </citation>
    <scope>NUCLEOTIDE SEQUENCE [LARGE SCALE GENOMIC DNA]</scope>
    <source>
        <strain evidence="1 2">EAF2021</strain>
    </source>
</reference>
<accession>A0ABR2HYA3</accession>
<keyword evidence="2" id="KW-1185">Reference proteome</keyword>
<protein>
    <submittedName>
        <fullName evidence="1">Uncharacterized protein</fullName>
    </submittedName>
</protein>
<dbReference type="EMBL" id="JAPFFF010000021">
    <property type="protein sequence ID" value="KAK8854041.1"/>
    <property type="molecule type" value="Genomic_DNA"/>
</dbReference>
<sequence length="148" mass="17829">MEKGNIIFNEDRIPDTNYFVYKTKNYPIKFDFFKHSSQYFHENKQKLKNTKYIHLVDEETEQNTNFKEEYIKDFINYVQCQQISLESHNVVCLNYLSNIYKITRLQNITNEYISKHEEKVILSTNIKVSKHLAQHLTRKLSVITLKNT</sequence>